<reference evidence="2 3" key="1">
    <citation type="journal article" date="2010" name="Stand. Genomic Sci.">
        <title>Complete genome sequence of Haloterrigena turkmenica type strain (4k).</title>
        <authorList>
            <person name="Saunders E."/>
            <person name="Tindall B.J."/>
            <person name="Fahnrich R."/>
            <person name="Lapidus A."/>
            <person name="Copeland A."/>
            <person name="Del Rio T.G."/>
            <person name="Lucas S."/>
            <person name="Chen F."/>
            <person name="Tice H."/>
            <person name="Cheng J.F."/>
            <person name="Han C."/>
            <person name="Detter J.C."/>
            <person name="Bruce D."/>
            <person name="Goodwin L."/>
            <person name="Chain P."/>
            <person name="Pitluck S."/>
            <person name="Pati A."/>
            <person name="Ivanova N."/>
            <person name="Mavromatis K."/>
            <person name="Chen A."/>
            <person name="Palaniappan K."/>
            <person name="Land M."/>
            <person name="Hauser L."/>
            <person name="Chang Y.J."/>
            <person name="Jeffries C.D."/>
            <person name="Brettin T."/>
            <person name="Rohde M."/>
            <person name="Goker M."/>
            <person name="Bristow J."/>
            <person name="Eisen J.A."/>
            <person name="Markowitz V."/>
            <person name="Hugenholtz P."/>
            <person name="Klenk H.P."/>
            <person name="Kyrpides N.C."/>
        </authorList>
    </citation>
    <scope>NUCLEOTIDE SEQUENCE [LARGE SCALE GENOMIC DNA]</scope>
    <source>
        <strain evidence="3">ATCC 51198 / DSM 5511 / JCM 9101 / NCIMB 13204 / VKM B-1734 / 4k</strain>
    </source>
</reference>
<dbReference type="Proteomes" id="UP000001903">
    <property type="component" value="Plasmid pHTUR01"/>
</dbReference>
<keyword evidence="1" id="KW-0175">Coiled coil</keyword>
<dbReference type="Gene3D" id="1.10.10.10">
    <property type="entry name" value="Winged helix-like DNA-binding domain superfamily/Winged helix DNA-binding domain"/>
    <property type="match status" value="1"/>
</dbReference>
<dbReference type="SUPFAM" id="SSF46785">
    <property type="entry name" value="Winged helix' DNA-binding domain"/>
    <property type="match status" value="1"/>
</dbReference>
<geneLocation type="plasmid" evidence="2 3">
    <name>pHTUR01</name>
</geneLocation>
<evidence type="ECO:0000313" key="2">
    <source>
        <dbReference type="EMBL" id="ADB62829.1"/>
    </source>
</evidence>
<proteinExistence type="predicted"/>
<feature type="coiled-coil region" evidence="1">
    <location>
        <begin position="105"/>
        <end position="139"/>
    </location>
</feature>
<protein>
    <submittedName>
        <fullName evidence="2">Transcriptional regulator</fullName>
    </submittedName>
</protein>
<evidence type="ECO:0000313" key="3">
    <source>
        <dbReference type="Proteomes" id="UP000001903"/>
    </source>
</evidence>
<dbReference type="InterPro" id="IPR036390">
    <property type="entry name" value="WH_DNA-bd_sf"/>
</dbReference>
<gene>
    <name evidence="2" type="ordered locus">Htur_3979</name>
</gene>
<dbReference type="HOGENOM" id="CLU_1840523_0_0_2"/>
<organism evidence="2 3">
    <name type="scientific">Haloterrigena turkmenica (strain ATCC 51198 / DSM 5511 / JCM 9101 / NCIMB 13204 / VKM B-1734 / 4k)</name>
    <name type="common">Halococcus turkmenicus</name>
    <dbReference type="NCBI Taxonomy" id="543526"/>
    <lineage>
        <taxon>Archaea</taxon>
        <taxon>Methanobacteriati</taxon>
        <taxon>Methanobacteriota</taxon>
        <taxon>Stenosarchaea group</taxon>
        <taxon>Halobacteria</taxon>
        <taxon>Halobacteriales</taxon>
        <taxon>Natrialbaceae</taxon>
        <taxon>Haloterrigena</taxon>
    </lineage>
</organism>
<keyword evidence="2" id="KW-0614">Plasmid</keyword>
<dbReference type="AlphaFoldDB" id="D2S0D2"/>
<sequence length="139" mass="15709">MSSDSSGEFDEIAERITEDRGALLTALSRSDQNALSTTDLRRQTDIPSGSMNYHMDELEQLGLVEVVGQTEGSGRIPANVYSITELGQSFLESKSWQSFPSMEYVRRLEERIDGLEQTVQEMQDKHEKMVDILEQMQSS</sequence>
<accession>D2S0D2</accession>
<name>D2S0D2_HALTV</name>
<evidence type="ECO:0000256" key="1">
    <source>
        <dbReference type="SAM" id="Coils"/>
    </source>
</evidence>
<keyword evidence="3" id="KW-1185">Reference proteome</keyword>
<dbReference type="EMBL" id="CP001861">
    <property type="protein sequence ID" value="ADB62829.1"/>
    <property type="molecule type" value="Genomic_DNA"/>
</dbReference>
<dbReference type="InterPro" id="IPR036388">
    <property type="entry name" value="WH-like_DNA-bd_sf"/>
</dbReference>
<dbReference type="RefSeq" id="WP_012945073.1">
    <property type="nucleotide sequence ID" value="NC_013744.1"/>
</dbReference>
<dbReference type="OrthoDB" id="134936at2157"/>
<dbReference type="KEGG" id="htu:Htur_3979"/>
<dbReference type="Pfam" id="PF12840">
    <property type="entry name" value="HTH_20"/>
    <property type="match status" value="1"/>
</dbReference>
<dbReference type="GeneID" id="8744607"/>